<dbReference type="SUPFAM" id="SSF50978">
    <property type="entry name" value="WD40 repeat-like"/>
    <property type="match status" value="1"/>
</dbReference>
<organism evidence="1 2">
    <name type="scientific">Tetrahymena thermophila (strain SB210)</name>
    <dbReference type="NCBI Taxonomy" id="312017"/>
    <lineage>
        <taxon>Eukaryota</taxon>
        <taxon>Sar</taxon>
        <taxon>Alveolata</taxon>
        <taxon>Ciliophora</taxon>
        <taxon>Intramacronucleata</taxon>
        <taxon>Oligohymenophorea</taxon>
        <taxon>Hymenostomatida</taxon>
        <taxon>Tetrahymenina</taxon>
        <taxon>Tetrahymenidae</taxon>
        <taxon>Tetrahymena</taxon>
    </lineage>
</organism>
<dbReference type="RefSeq" id="XP_001023285.2">
    <property type="nucleotide sequence ID" value="XM_001023285.2"/>
</dbReference>
<evidence type="ECO:0000313" key="2">
    <source>
        <dbReference type="Proteomes" id="UP000009168"/>
    </source>
</evidence>
<dbReference type="InParanoid" id="I7M3F4"/>
<dbReference type="OrthoDB" id="10679451at2759"/>
<accession>I7M3F4</accession>
<dbReference type="Proteomes" id="UP000009168">
    <property type="component" value="Unassembled WGS sequence"/>
</dbReference>
<dbReference type="InterPro" id="IPR015943">
    <property type="entry name" value="WD40/YVTN_repeat-like_dom_sf"/>
</dbReference>
<dbReference type="Gene3D" id="2.130.10.10">
    <property type="entry name" value="YVTN repeat-like/Quinoprotein amine dehydrogenase"/>
    <property type="match status" value="1"/>
</dbReference>
<protein>
    <submittedName>
        <fullName evidence="1">Uncharacterized protein</fullName>
    </submittedName>
</protein>
<evidence type="ECO:0000313" key="1">
    <source>
        <dbReference type="EMBL" id="EAS03040.2"/>
    </source>
</evidence>
<dbReference type="KEGG" id="tet:TTHERM_00444230"/>
<sequence length="378" mass="44111">MQNYDYFDSFFIHSFNKPIKGIEEIMKDTLFILLDDGTCIVFCISKMKIINEQKFAELQHATHCTKFSIQNGQDNQIRDLIMTQHKLGFLGILMVEDNTHNIVFLQKIQLEYTGFMKILPNEEIFSYKTGYSQQRSVLINECFLYSPNKKDTSIEKLNLLNGKPVVSYQFYEEKYIDTICCMKKVAIENQESIQNLLIVAYEGLYMGILELDEKNQKHKFLLQRTKIVDCKEEMPYIFDFQLSVNVKEPKNDIVITIYICTSVEELQVLKLNLTDKKITSQSNINIKYLSPQIGLSNIKMDKKQLYVSTLDRQVKILSRKKLQEVCSFQFHNNSINGLLLITDQNLDENGQQKSKFLISISEDCKMAVIDLNKLRKKK</sequence>
<dbReference type="AlphaFoldDB" id="I7M3F4"/>
<gene>
    <name evidence="1" type="ORF">TTHERM_00444230</name>
</gene>
<dbReference type="GeneID" id="7826920"/>
<reference evidence="2" key="1">
    <citation type="journal article" date="2006" name="PLoS Biol.">
        <title>Macronuclear genome sequence of the ciliate Tetrahymena thermophila, a model eukaryote.</title>
        <authorList>
            <person name="Eisen J.A."/>
            <person name="Coyne R.S."/>
            <person name="Wu M."/>
            <person name="Wu D."/>
            <person name="Thiagarajan M."/>
            <person name="Wortman J.R."/>
            <person name="Badger J.H."/>
            <person name="Ren Q."/>
            <person name="Amedeo P."/>
            <person name="Jones K.M."/>
            <person name="Tallon L.J."/>
            <person name="Delcher A.L."/>
            <person name="Salzberg S.L."/>
            <person name="Silva J.C."/>
            <person name="Haas B.J."/>
            <person name="Majoros W.H."/>
            <person name="Farzad M."/>
            <person name="Carlton J.M."/>
            <person name="Smith R.K. Jr."/>
            <person name="Garg J."/>
            <person name="Pearlman R.E."/>
            <person name="Karrer K.M."/>
            <person name="Sun L."/>
            <person name="Manning G."/>
            <person name="Elde N.C."/>
            <person name="Turkewitz A.P."/>
            <person name="Asai D.J."/>
            <person name="Wilkes D.E."/>
            <person name="Wang Y."/>
            <person name="Cai H."/>
            <person name="Collins K."/>
            <person name="Stewart B.A."/>
            <person name="Lee S.R."/>
            <person name="Wilamowska K."/>
            <person name="Weinberg Z."/>
            <person name="Ruzzo W.L."/>
            <person name="Wloga D."/>
            <person name="Gaertig J."/>
            <person name="Frankel J."/>
            <person name="Tsao C.-C."/>
            <person name="Gorovsky M.A."/>
            <person name="Keeling P.J."/>
            <person name="Waller R.F."/>
            <person name="Patron N.J."/>
            <person name="Cherry J.M."/>
            <person name="Stover N.A."/>
            <person name="Krieger C.J."/>
            <person name="del Toro C."/>
            <person name="Ryder H.F."/>
            <person name="Williamson S.C."/>
            <person name="Barbeau R.A."/>
            <person name="Hamilton E.P."/>
            <person name="Orias E."/>
        </authorList>
    </citation>
    <scope>NUCLEOTIDE SEQUENCE [LARGE SCALE GENOMIC DNA]</scope>
    <source>
        <strain evidence="2">SB210</strain>
    </source>
</reference>
<name>I7M3F4_TETTS</name>
<dbReference type="EMBL" id="GG662504">
    <property type="protein sequence ID" value="EAS03040.2"/>
    <property type="molecule type" value="Genomic_DNA"/>
</dbReference>
<proteinExistence type="predicted"/>
<dbReference type="InterPro" id="IPR036322">
    <property type="entry name" value="WD40_repeat_dom_sf"/>
</dbReference>
<keyword evidence="2" id="KW-1185">Reference proteome</keyword>